<protein>
    <submittedName>
        <fullName evidence="8">Uncharacterized protein</fullName>
    </submittedName>
</protein>
<dbReference type="Gene3D" id="3.80.10.10">
    <property type="entry name" value="Ribonuclease Inhibitor"/>
    <property type="match status" value="1"/>
</dbReference>
<keyword evidence="9" id="KW-1185">Reference proteome</keyword>
<dbReference type="PANTHER" id="PTHR48061">
    <property type="entry name" value="LEUCINE-RICH REPEAT RECEPTOR PROTEIN KINASE EMS1-LIKE-RELATED"/>
    <property type="match status" value="1"/>
</dbReference>
<accession>A0A7J8QWA8</accession>
<name>A0A7J8QWA8_GOSDV</name>
<dbReference type="InterPro" id="IPR032675">
    <property type="entry name" value="LRR_dom_sf"/>
</dbReference>
<reference evidence="8 9" key="1">
    <citation type="journal article" date="2019" name="Genome Biol. Evol.">
        <title>Insights into the evolution of the New World diploid cottons (Gossypium, subgenus Houzingenia) based on genome sequencing.</title>
        <authorList>
            <person name="Grover C.E."/>
            <person name="Arick M.A. 2nd"/>
            <person name="Thrash A."/>
            <person name="Conover J.L."/>
            <person name="Sanders W.S."/>
            <person name="Peterson D.G."/>
            <person name="Frelichowski J.E."/>
            <person name="Scheffler J.A."/>
            <person name="Scheffler B.E."/>
            <person name="Wendel J.F."/>
        </authorList>
    </citation>
    <scope>NUCLEOTIDE SEQUENCE [LARGE SCALE GENOMIC DNA]</scope>
    <source>
        <strain evidence="8">27</strain>
        <tissue evidence="8">Leaf</tissue>
    </source>
</reference>
<keyword evidence="4" id="KW-1133">Transmembrane helix</keyword>
<dbReference type="AlphaFoldDB" id="A0A7J8QWA8"/>
<keyword evidence="3" id="KW-0732">Signal</keyword>
<dbReference type="Pfam" id="PF00560">
    <property type="entry name" value="LRR_1"/>
    <property type="match status" value="3"/>
</dbReference>
<evidence type="ECO:0000256" key="7">
    <source>
        <dbReference type="ARBA" id="ARBA00023180"/>
    </source>
</evidence>
<comment type="caution">
    <text evidence="8">The sequence shown here is derived from an EMBL/GenBank/DDBJ whole genome shotgun (WGS) entry which is preliminary data.</text>
</comment>
<sequence>SNSLSKLVILDLSGNELKLKHLNVDGHLSLEACELHGKFPIQVFQLPNLQTVHASFNLFLVGSLPDFHKSSSLVSLRLANTGLSGLLPESIGNLQSLSVLDVSYFSFSGKIPNSLANLTELTALLLYGLASRVESCHQRHNGFHGAMGSPKSNEFPELRNIDLSFNEFVGRLASLHFQRWNAMQVVDVGKLNYLQANISFEVPQRNWNFNSSYAMTMTMAGVKTKYDKIQECLVAIDLSRNKFEGSIPQSFQQLTFRSTSIIIGESHGTSSFRPFS</sequence>
<keyword evidence="6" id="KW-0675">Receptor</keyword>
<evidence type="ECO:0000313" key="9">
    <source>
        <dbReference type="Proteomes" id="UP000593561"/>
    </source>
</evidence>
<keyword evidence="7" id="KW-0325">Glycoprotein</keyword>
<evidence type="ECO:0000256" key="6">
    <source>
        <dbReference type="ARBA" id="ARBA00023170"/>
    </source>
</evidence>
<keyword evidence="2" id="KW-0812">Transmembrane</keyword>
<dbReference type="SUPFAM" id="SSF52058">
    <property type="entry name" value="L domain-like"/>
    <property type="match status" value="1"/>
</dbReference>
<dbReference type="GO" id="GO:0016020">
    <property type="term" value="C:membrane"/>
    <property type="evidence" value="ECO:0007669"/>
    <property type="project" value="UniProtKB-SubCell"/>
</dbReference>
<evidence type="ECO:0000256" key="5">
    <source>
        <dbReference type="ARBA" id="ARBA00023136"/>
    </source>
</evidence>
<dbReference type="EMBL" id="JABFAC010000001">
    <property type="protein sequence ID" value="MBA0605570.1"/>
    <property type="molecule type" value="Genomic_DNA"/>
</dbReference>
<evidence type="ECO:0000256" key="3">
    <source>
        <dbReference type="ARBA" id="ARBA00022729"/>
    </source>
</evidence>
<evidence type="ECO:0000256" key="2">
    <source>
        <dbReference type="ARBA" id="ARBA00022692"/>
    </source>
</evidence>
<evidence type="ECO:0000256" key="1">
    <source>
        <dbReference type="ARBA" id="ARBA00004479"/>
    </source>
</evidence>
<dbReference type="InterPro" id="IPR046956">
    <property type="entry name" value="RLP23-like"/>
</dbReference>
<proteinExistence type="predicted"/>
<comment type="subcellular location">
    <subcellularLocation>
        <location evidence="1">Membrane</location>
        <topology evidence="1">Single-pass type I membrane protein</topology>
    </subcellularLocation>
</comment>
<organism evidence="8 9">
    <name type="scientific">Gossypium davidsonii</name>
    <name type="common">Davidson's cotton</name>
    <name type="synonym">Gossypium klotzschianum subsp. davidsonii</name>
    <dbReference type="NCBI Taxonomy" id="34287"/>
    <lineage>
        <taxon>Eukaryota</taxon>
        <taxon>Viridiplantae</taxon>
        <taxon>Streptophyta</taxon>
        <taxon>Embryophyta</taxon>
        <taxon>Tracheophyta</taxon>
        <taxon>Spermatophyta</taxon>
        <taxon>Magnoliopsida</taxon>
        <taxon>eudicotyledons</taxon>
        <taxon>Gunneridae</taxon>
        <taxon>Pentapetalae</taxon>
        <taxon>rosids</taxon>
        <taxon>malvids</taxon>
        <taxon>Malvales</taxon>
        <taxon>Malvaceae</taxon>
        <taxon>Malvoideae</taxon>
        <taxon>Gossypium</taxon>
    </lineage>
</organism>
<evidence type="ECO:0000256" key="4">
    <source>
        <dbReference type="ARBA" id="ARBA00022989"/>
    </source>
</evidence>
<evidence type="ECO:0000313" key="8">
    <source>
        <dbReference type="EMBL" id="MBA0605570.1"/>
    </source>
</evidence>
<keyword evidence="5" id="KW-0472">Membrane</keyword>
<dbReference type="PANTHER" id="PTHR48061:SF2">
    <property type="entry name" value="RECEPTOR LIKE PROTEIN 30-LIKE"/>
    <property type="match status" value="1"/>
</dbReference>
<feature type="non-terminal residue" evidence="8">
    <location>
        <position position="276"/>
    </location>
</feature>
<gene>
    <name evidence="8" type="ORF">Godav_018133</name>
</gene>
<dbReference type="InterPro" id="IPR001611">
    <property type="entry name" value="Leu-rich_rpt"/>
</dbReference>
<dbReference type="Proteomes" id="UP000593561">
    <property type="component" value="Unassembled WGS sequence"/>
</dbReference>